<evidence type="ECO:0000313" key="5">
    <source>
        <dbReference type="Proteomes" id="UP000534306"/>
    </source>
</evidence>
<name>A0A7Y4P1K1_9ACTN</name>
<reference evidence="4 5" key="1">
    <citation type="submission" date="2020-05" db="EMBL/GenBank/DDBJ databases">
        <title>Genome sequence of Kribbella sandramycini ATCC 39419.</title>
        <authorList>
            <person name="Maclea K.S."/>
            <person name="Fair J.L."/>
        </authorList>
    </citation>
    <scope>NUCLEOTIDE SEQUENCE [LARGE SCALE GENOMIC DNA]</scope>
    <source>
        <strain evidence="4 5">ATCC 39419</strain>
    </source>
</reference>
<feature type="transmembrane region" description="Helical" evidence="2">
    <location>
        <begin position="89"/>
        <end position="109"/>
    </location>
</feature>
<evidence type="ECO:0008006" key="7">
    <source>
        <dbReference type="Google" id="ProtNLM"/>
    </source>
</evidence>
<feature type="transmembrane region" description="Helical" evidence="2">
    <location>
        <begin position="20"/>
        <end position="42"/>
    </location>
</feature>
<feature type="region of interest" description="Disordered" evidence="1">
    <location>
        <begin position="419"/>
        <end position="445"/>
    </location>
</feature>
<sequence>MNFSNLFDAVTGEASSTRGWIALALAVALAAGTVCLLGWAVLRGVRGLARGNAGGRRVLIVVAVTVAFAVAGIGGVQSFQAVSDKFDSALVPLVADGMVVACTALRLAALTRGWRIPGALLTTYVFIGGTVVLNVDAANGQLDKAIAHALAPLAYAVLVEMLAHMLRLHLKLSQPVRAKLSALTWFTSPVITTRVWLHLSRTGTTDPIEARALVQQVVRMSSRLSTVCPSWRLWPLDSARAARSAALQTIRDGLLTAGALAALLPTGRRLSAGELLAVVDGAALGIPTAEPEPAPRADFPAWAVLWLLAASGDRIDPPADQLADEDSSDDAEESVELAWAIGFVFGALQQQTQLHQAALLPPSAGAATAVQPVSAGAVQPPAPAHYAPTAPVHRPEVHRATGAPVQSRTAAAPAAAASRSASVISAPVSESARSGAGVGPKDDDEAAVAELVEASRRVHGGQPLGQREITRLLGCGFPRAKRLQALAGWASPRVGGDADHDGVNDTDESDADSNEDDDEIPSNETDELEMSSNR</sequence>
<reference evidence="3 6" key="2">
    <citation type="submission" date="2020-08" db="EMBL/GenBank/DDBJ databases">
        <title>Sequencing the genomes of 1000 actinobacteria strains.</title>
        <authorList>
            <person name="Klenk H.-P."/>
        </authorList>
    </citation>
    <scope>NUCLEOTIDE SEQUENCE [LARGE SCALE GENOMIC DNA]</scope>
    <source>
        <strain evidence="3 6">DSM 15626</strain>
    </source>
</reference>
<evidence type="ECO:0000313" key="6">
    <source>
        <dbReference type="Proteomes" id="UP000553957"/>
    </source>
</evidence>
<dbReference type="Proteomes" id="UP000553957">
    <property type="component" value="Unassembled WGS sequence"/>
</dbReference>
<feature type="region of interest" description="Disordered" evidence="1">
    <location>
        <begin position="491"/>
        <end position="534"/>
    </location>
</feature>
<evidence type="ECO:0000313" key="4">
    <source>
        <dbReference type="EMBL" id="NOL44357.1"/>
    </source>
</evidence>
<dbReference type="EMBL" id="JACHKF010000001">
    <property type="protein sequence ID" value="MBB6571713.1"/>
    <property type="molecule type" value="Genomic_DNA"/>
</dbReference>
<feature type="compositionally biased region" description="Low complexity" evidence="1">
    <location>
        <begin position="419"/>
        <end position="429"/>
    </location>
</feature>
<keyword evidence="5" id="KW-1185">Reference proteome</keyword>
<proteinExistence type="predicted"/>
<dbReference type="EMBL" id="JABJRC010000008">
    <property type="protein sequence ID" value="NOL44357.1"/>
    <property type="molecule type" value="Genomic_DNA"/>
</dbReference>
<dbReference type="AlphaFoldDB" id="A0A7Y4P1K1"/>
<accession>A0A7Y4P1K1</accession>
<dbReference type="RefSeq" id="WP_171677598.1">
    <property type="nucleotide sequence ID" value="NZ_BAAAGT010000009.1"/>
</dbReference>
<dbReference type="Proteomes" id="UP000534306">
    <property type="component" value="Unassembled WGS sequence"/>
</dbReference>
<protein>
    <recommendedName>
        <fullName evidence="7">DUF2637 domain-containing protein</fullName>
    </recommendedName>
</protein>
<keyword evidence="2" id="KW-0472">Membrane</keyword>
<feature type="transmembrane region" description="Helical" evidence="2">
    <location>
        <begin position="116"/>
        <end position="133"/>
    </location>
</feature>
<comment type="caution">
    <text evidence="4">The sequence shown here is derived from an EMBL/GenBank/DDBJ whole genome shotgun (WGS) entry which is preliminary data.</text>
</comment>
<organism evidence="4 5">
    <name type="scientific">Kribbella sandramycini</name>
    <dbReference type="NCBI Taxonomy" id="60450"/>
    <lineage>
        <taxon>Bacteria</taxon>
        <taxon>Bacillati</taxon>
        <taxon>Actinomycetota</taxon>
        <taxon>Actinomycetes</taxon>
        <taxon>Propionibacteriales</taxon>
        <taxon>Kribbellaceae</taxon>
        <taxon>Kribbella</taxon>
    </lineage>
</organism>
<evidence type="ECO:0000256" key="1">
    <source>
        <dbReference type="SAM" id="MobiDB-lite"/>
    </source>
</evidence>
<feature type="compositionally biased region" description="Acidic residues" evidence="1">
    <location>
        <begin position="504"/>
        <end position="534"/>
    </location>
</feature>
<keyword evidence="2" id="KW-1133">Transmembrane helix</keyword>
<evidence type="ECO:0000256" key="2">
    <source>
        <dbReference type="SAM" id="Phobius"/>
    </source>
</evidence>
<evidence type="ECO:0000313" key="3">
    <source>
        <dbReference type="EMBL" id="MBB6571713.1"/>
    </source>
</evidence>
<keyword evidence="2" id="KW-0812">Transmembrane</keyword>
<feature type="transmembrane region" description="Helical" evidence="2">
    <location>
        <begin position="58"/>
        <end position="77"/>
    </location>
</feature>
<gene>
    <name evidence="3" type="ORF">HNR71_007350</name>
    <name evidence="4" type="ORF">HPO96_29325</name>
</gene>